<dbReference type="SUPFAM" id="SSF52317">
    <property type="entry name" value="Class I glutamine amidotransferase-like"/>
    <property type="match status" value="1"/>
</dbReference>
<dbReference type="InterPro" id="IPR029010">
    <property type="entry name" value="ThuA-like"/>
</dbReference>
<protein>
    <submittedName>
        <fullName evidence="3">Trehalose utilization</fullName>
    </submittedName>
</protein>
<dbReference type="Pfam" id="PF06283">
    <property type="entry name" value="ThuA"/>
    <property type="match status" value="1"/>
</dbReference>
<keyword evidence="4" id="KW-1185">Reference proteome</keyword>
<dbReference type="EMBL" id="CP036273">
    <property type="protein sequence ID" value="QDU20875.1"/>
    <property type="molecule type" value="Genomic_DNA"/>
</dbReference>
<sequence precursor="true">MTRFAPAALFAALALVPADARPEGPPSSITLPGGEGIGKGKHVVLLSGDQEYRSEEAIPQLAKILSTHHGFKTTTLFTVDKNGHVDPHVNNVPGTDVLKSADLFLIFTRFLALPDDQMAPIAEYVAAGKPVVGLRTSTHAFNYPGGSKSPFAKFGNGSGVKRWEGGFGKVVLGERWVAHHGNHGKEGTRGVVAPGQEKHPILKGIAPGSIFGTTDVYTVTLPLPGCTPLVMGEVTETLEPTSKAVTGKKNDPMMPVAWTREYQVPEGAKGRAFNTTMGASEDLSHEGTRRLIVNGSLWAMGLESRIPEATKVDLVGSYAPTRFRNPGHKKGQTPADLFR</sequence>
<dbReference type="Gene3D" id="3.40.50.880">
    <property type="match status" value="1"/>
</dbReference>
<feature type="domain" description="ThuA-like" evidence="2">
    <location>
        <begin position="47"/>
        <end position="299"/>
    </location>
</feature>
<gene>
    <name evidence="3" type="ORF">ETAA1_28380</name>
</gene>
<evidence type="ECO:0000313" key="4">
    <source>
        <dbReference type="Proteomes" id="UP000319576"/>
    </source>
</evidence>
<dbReference type="Proteomes" id="UP000319576">
    <property type="component" value="Chromosome"/>
</dbReference>
<dbReference type="KEGG" id="uli:ETAA1_28380"/>
<dbReference type="AlphaFoldDB" id="A0A517XTP2"/>
<evidence type="ECO:0000256" key="1">
    <source>
        <dbReference type="SAM" id="SignalP"/>
    </source>
</evidence>
<feature type="chain" id="PRO_5022094584" evidence="1">
    <location>
        <begin position="21"/>
        <end position="339"/>
    </location>
</feature>
<organism evidence="3 4">
    <name type="scientific">Urbifossiella limnaea</name>
    <dbReference type="NCBI Taxonomy" id="2528023"/>
    <lineage>
        <taxon>Bacteria</taxon>
        <taxon>Pseudomonadati</taxon>
        <taxon>Planctomycetota</taxon>
        <taxon>Planctomycetia</taxon>
        <taxon>Gemmatales</taxon>
        <taxon>Gemmataceae</taxon>
        <taxon>Urbifossiella</taxon>
    </lineage>
</organism>
<name>A0A517XTP2_9BACT</name>
<keyword evidence="1" id="KW-0732">Signal</keyword>
<dbReference type="InterPro" id="IPR029062">
    <property type="entry name" value="Class_I_gatase-like"/>
</dbReference>
<evidence type="ECO:0000259" key="2">
    <source>
        <dbReference type="Pfam" id="PF06283"/>
    </source>
</evidence>
<reference evidence="3 4" key="1">
    <citation type="submission" date="2019-02" db="EMBL/GenBank/DDBJ databases">
        <title>Deep-cultivation of Planctomycetes and their phenomic and genomic characterization uncovers novel biology.</title>
        <authorList>
            <person name="Wiegand S."/>
            <person name="Jogler M."/>
            <person name="Boedeker C."/>
            <person name="Pinto D."/>
            <person name="Vollmers J."/>
            <person name="Rivas-Marin E."/>
            <person name="Kohn T."/>
            <person name="Peeters S.H."/>
            <person name="Heuer A."/>
            <person name="Rast P."/>
            <person name="Oberbeckmann S."/>
            <person name="Bunk B."/>
            <person name="Jeske O."/>
            <person name="Meyerdierks A."/>
            <person name="Storesund J.E."/>
            <person name="Kallscheuer N."/>
            <person name="Luecker S."/>
            <person name="Lage O.M."/>
            <person name="Pohl T."/>
            <person name="Merkel B.J."/>
            <person name="Hornburger P."/>
            <person name="Mueller R.-W."/>
            <person name="Bruemmer F."/>
            <person name="Labrenz M."/>
            <person name="Spormann A.M."/>
            <person name="Op den Camp H."/>
            <person name="Overmann J."/>
            <person name="Amann R."/>
            <person name="Jetten M.S.M."/>
            <person name="Mascher T."/>
            <person name="Medema M.H."/>
            <person name="Devos D.P."/>
            <person name="Kaster A.-K."/>
            <person name="Ovreas L."/>
            <person name="Rohde M."/>
            <person name="Galperin M.Y."/>
            <person name="Jogler C."/>
        </authorList>
    </citation>
    <scope>NUCLEOTIDE SEQUENCE [LARGE SCALE GENOMIC DNA]</scope>
    <source>
        <strain evidence="3 4">ETA_A1</strain>
    </source>
</reference>
<dbReference type="OrthoDB" id="245202at2"/>
<evidence type="ECO:0000313" key="3">
    <source>
        <dbReference type="EMBL" id="QDU20875.1"/>
    </source>
</evidence>
<proteinExistence type="predicted"/>
<accession>A0A517XTP2</accession>
<feature type="signal peptide" evidence="1">
    <location>
        <begin position="1"/>
        <end position="20"/>
    </location>
</feature>
<dbReference type="RefSeq" id="WP_145239186.1">
    <property type="nucleotide sequence ID" value="NZ_CP036273.1"/>
</dbReference>